<evidence type="ECO:0000313" key="3">
    <source>
        <dbReference type="EMBL" id="OAJ38240.1"/>
    </source>
</evidence>
<dbReference type="AlphaFoldDB" id="A0A177WFB9"/>
<dbReference type="STRING" id="403673.A0A177WFB9"/>
<dbReference type="EMBL" id="DS022301">
    <property type="protein sequence ID" value="OAJ38240.1"/>
    <property type="molecule type" value="Genomic_DNA"/>
</dbReference>
<gene>
    <name evidence="3" type="ORF">BDEG_22189</name>
</gene>
<dbReference type="Pfam" id="PF11899">
    <property type="entry name" value="DUF3419"/>
    <property type="match status" value="1"/>
</dbReference>
<organism evidence="3 4">
    <name type="scientific">Batrachochytrium dendrobatidis (strain JEL423)</name>
    <dbReference type="NCBI Taxonomy" id="403673"/>
    <lineage>
        <taxon>Eukaryota</taxon>
        <taxon>Fungi</taxon>
        <taxon>Fungi incertae sedis</taxon>
        <taxon>Chytridiomycota</taxon>
        <taxon>Chytridiomycota incertae sedis</taxon>
        <taxon>Chytridiomycetes</taxon>
        <taxon>Rhizophydiales</taxon>
        <taxon>Rhizophydiales incertae sedis</taxon>
        <taxon>Batrachochytrium</taxon>
    </lineage>
</organism>
<dbReference type="Pfam" id="PF13649">
    <property type="entry name" value="Methyltransf_25"/>
    <property type="match status" value="1"/>
</dbReference>
<keyword evidence="1" id="KW-0472">Membrane</keyword>
<feature type="domain" description="Methyltransferase" evidence="2">
    <location>
        <begin position="217"/>
        <end position="319"/>
    </location>
</feature>
<dbReference type="CDD" id="cd02440">
    <property type="entry name" value="AdoMet_MTases"/>
    <property type="match status" value="1"/>
</dbReference>
<proteinExistence type="predicted"/>
<dbReference type="SUPFAM" id="SSF53335">
    <property type="entry name" value="S-adenosyl-L-methionine-dependent methyltransferases"/>
    <property type="match status" value="1"/>
</dbReference>
<feature type="transmembrane region" description="Helical" evidence="1">
    <location>
        <begin position="79"/>
        <end position="100"/>
    </location>
</feature>
<dbReference type="Gene3D" id="3.40.50.150">
    <property type="entry name" value="Vaccinia Virus protein VP39"/>
    <property type="match status" value="1"/>
</dbReference>
<dbReference type="PANTHER" id="PTHR47473:SF1">
    <property type="entry name" value="METHYLTRANSFERASE DOMAIN-CONTAINING PROTEIN"/>
    <property type="match status" value="1"/>
</dbReference>
<protein>
    <recommendedName>
        <fullName evidence="2">Methyltransferase domain-containing protein</fullName>
    </recommendedName>
</protein>
<keyword evidence="1" id="KW-1133">Transmembrane helix</keyword>
<name>A0A177WFB9_BATDL</name>
<reference evidence="3 4" key="1">
    <citation type="submission" date="2006-10" db="EMBL/GenBank/DDBJ databases">
        <title>The Genome Sequence of Batrachochytrium dendrobatidis JEL423.</title>
        <authorList>
            <consortium name="The Broad Institute Genome Sequencing Platform"/>
            <person name="Birren B."/>
            <person name="Lander E."/>
            <person name="Galagan J."/>
            <person name="Cuomo C."/>
            <person name="Devon K."/>
            <person name="Jaffe D."/>
            <person name="Butler J."/>
            <person name="Alvarez P."/>
            <person name="Gnerre S."/>
            <person name="Grabherr M."/>
            <person name="Kleber M."/>
            <person name="Mauceli E."/>
            <person name="Brockman W."/>
            <person name="Young S."/>
            <person name="LaButti K."/>
            <person name="Sykes S."/>
            <person name="DeCaprio D."/>
            <person name="Crawford M."/>
            <person name="Koehrsen M."/>
            <person name="Engels R."/>
            <person name="Montgomery P."/>
            <person name="Pearson M."/>
            <person name="Howarth C."/>
            <person name="Larson L."/>
            <person name="White J."/>
            <person name="O'Leary S."/>
            <person name="Kodira C."/>
            <person name="Zeng Q."/>
            <person name="Yandava C."/>
            <person name="Alvarado L."/>
            <person name="Longcore J."/>
            <person name="James T."/>
        </authorList>
    </citation>
    <scope>NUCLEOTIDE SEQUENCE [LARGE SCALE GENOMIC DNA]</scope>
    <source>
        <strain evidence="3 4">JEL423</strain>
    </source>
</reference>
<dbReference type="PANTHER" id="PTHR47473">
    <property type="entry name" value="BTA1P"/>
    <property type="match status" value="1"/>
</dbReference>
<evidence type="ECO:0000259" key="2">
    <source>
        <dbReference type="Pfam" id="PF13649"/>
    </source>
</evidence>
<accession>A0A177WFB9</accession>
<dbReference type="InterPro" id="IPR029063">
    <property type="entry name" value="SAM-dependent_MTases_sf"/>
</dbReference>
<reference evidence="3 4" key="2">
    <citation type="submission" date="2016-05" db="EMBL/GenBank/DDBJ databases">
        <title>Lineage-specific infection strategies underlie the spectrum of fungal disease in amphibians.</title>
        <authorList>
            <person name="Cuomo C.A."/>
            <person name="Farrer R.A."/>
            <person name="James T."/>
            <person name="Longcore J."/>
            <person name="Birren B."/>
        </authorList>
    </citation>
    <scope>NUCLEOTIDE SEQUENCE [LARGE SCALE GENOMIC DNA]</scope>
    <source>
        <strain evidence="3 4">JEL423</strain>
    </source>
</reference>
<evidence type="ECO:0000313" key="4">
    <source>
        <dbReference type="Proteomes" id="UP000077115"/>
    </source>
</evidence>
<sequence>MAAPKVTPRTNIVGAHQQNLHVKAGSRLSGKSKPLLAYKRLYVGLAVALPLIMLASDWIPAQSTLGAAKQRLIQSYTALAYMPTGFQAALLIALLSIVYVSTTMGKPYMVFAYSCFIKPYLMSKPNGIDSDQHQQRLEQFYEGQAEIYDVTRRRLLRGRSTMLKLCAAQLRQVYPCLYVNDFQVGRSGETVTDPASLPSPPLSPSYLAGLDRRFAWVDIGGGTGENIERMNQFFPIRNFDKVYLVDITPSLCEVARKRFARLGWTNVTVLCMDAAKFAIPKEDGVDMDIALITMSYSLSMIEIYYPIIDRISEILAPTGIFGISDFYVSAKRSADPTRQLGWFMRWFWAIWFDQDNIYLSPGRREYLEHKFKTVKALNCLNHFIKPFVKIPYYVYVGAQKHAAIPSFALDNDVEADVTTSNTVRSQDDVSDASGDEFDDEVIRDSIPKVAPIAIPPPSVTAMATVSADHVHGQGFKWRQPFDPKLLDSFSTYIYAFTWEDPRVDLEYMNIKPTDHMFVISSGGCNVLEYAAKVGPERIHCVDLNPCQNHMLELKLAGLSSMSYEDFWLLFGEGYIPKFSTLLDTHLSPHLSPYAYHFWKQTSGFSNLFKTGCSGLAIRVFQFVIRVRGLRPVVERMCSAPTLEEQNRIWLEELRPHLLSKWLIRILNNDRFLWGALGVPPAQMQMLLQEGSAHEYCVNTLDPVVAKSHLGDDNYFYYMPLMLKYNPNAKGNPAYLTEEGFNILRSEPHRLDAIKIHTDYINNVLNNQVADNELTKVILMDHLDWFSHEDAKTEIETVHKKMAQGGFVYWRSAGKHPWYNEIFAATGFEVIKCQVREGDNMYIDRVNMYASFWSGRKL</sequence>
<dbReference type="eggNOG" id="ENOG502QQCH">
    <property type="taxonomic scope" value="Eukaryota"/>
</dbReference>
<dbReference type="VEuPathDB" id="FungiDB:BDEG_22189"/>
<dbReference type="InterPro" id="IPR041698">
    <property type="entry name" value="Methyltransf_25"/>
</dbReference>
<dbReference type="OrthoDB" id="10253390at2759"/>
<dbReference type="Proteomes" id="UP000077115">
    <property type="component" value="Unassembled WGS sequence"/>
</dbReference>
<evidence type="ECO:0000256" key="1">
    <source>
        <dbReference type="SAM" id="Phobius"/>
    </source>
</evidence>
<dbReference type="InterPro" id="IPR021829">
    <property type="entry name" value="DUF3419"/>
</dbReference>
<keyword evidence="1" id="KW-0812">Transmembrane</keyword>